<comment type="caution">
    <text evidence="1">The sequence shown here is derived from an EMBL/GenBank/DDBJ whole genome shotgun (WGS) entry which is preliminary data.</text>
</comment>
<dbReference type="EMBL" id="SRZC01000005">
    <property type="protein sequence ID" value="TGX83175.1"/>
    <property type="molecule type" value="Genomic_DNA"/>
</dbReference>
<keyword evidence="1" id="KW-0547">Nucleotide-binding</keyword>
<protein>
    <submittedName>
        <fullName evidence="1">ATP-binding protein</fullName>
    </submittedName>
</protein>
<keyword evidence="2" id="KW-1185">Reference proteome</keyword>
<sequence length="380" mass="43392">MVYSVRKREEAHPKAVTADKGAHFFCLHETYTRKGIISHIGQHLCLCQHSQGKRMLYFSADNPKVITSPLYDLVNDIFMQGYEGVIIDEIHYASEWSIHLKALYDDFPNKKIWVSDSSSLVLRTGTGDLSRRYVPIRMPLMSFREYMHLETGEKYDKYNIGDTLLPVQPDAELLNHFRNYRSHGTRPFYQENNFEARYMAIIDKILSNDIPFFLPSISDNNLRVMRAIIGTLSDSSVPRVQVSSLCSDWGIGAEKLYQLIFIMENVELLRVIRLQNDTKARSVGAKMLFADPCAYMVLDAHQDTEREAYVVNCLTQAGYSVSAMRNEKEGDYIAALGKNSITLEVGGKSKKPKNADYVLRDNTDYPAGNAIPLWLLGMMW</sequence>
<reference evidence="1" key="1">
    <citation type="submission" date="2019-04" db="EMBL/GenBank/DDBJ databases">
        <title>Microbes associate with the intestines of laboratory mice.</title>
        <authorList>
            <person name="Navarre W."/>
            <person name="Wong E."/>
            <person name="Huang K."/>
            <person name="Tropini C."/>
            <person name="Ng K."/>
            <person name="Yu B."/>
        </authorList>
    </citation>
    <scope>NUCLEOTIDE SEQUENCE</scope>
    <source>
        <strain evidence="1">NM73_A23</strain>
    </source>
</reference>
<name>A0AC61QS65_9BACT</name>
<organism evidence="1 2">
    <name type="scientific">Palleniella muris</name>
    <dbReference type="NCBI Taxonomy" id="3038145"/>
    <lineage>
        <taxon>Bacteria</taxon>
        <taxon>Pseudomonadati</taxon>
        <taxon>Bacteroidota</taxon>
        <taxon>Bacteroidia</taxon>
        <taxon>Bacteroidales</taxon>
        <taxon>Prevotellaceae</taxon>
        <taxon>Palleniella</taxon>
    </lineage>
</organism>
<evidence type="ECO:0000313" key="2">
    <source>
        <dbReference type="Proteomes" id="UP000308886"/>
    </source>
</evidence>
<evidence type="ECO:0000313" key="1">
    <source>
        <dbReference type="EMBL" id="TGX83175.1"/>
    </source>
</evidence>
<keyword evidence="1" id="KW-0067">ATP-binding</keyword>
<proteinExistence type="predicted"/>
<dbReference type="Proteomes" id="UP000308886">
    <property type="component" value="Unassembled WGS sequence"/>
</dbReference>
<gene>
    <name evidence="1" type="ORF">E5358_04320</name>
</gene>
<accession>A0AC61QS65</accession>